<dbReference type="Proteomes" id="UP000248301">
    <property type="component" value="Unassembled WGS sequence"/>
</dbReference>
<dbReference type="OrthoDB" id="9766708at2"/>
<dbReference type="EC" id="3.2.1.-" evidence="9"/>
<evidence type="ECO:0000256" key="3">
    <source>
        <dbReference type="ARBA" id="ARBA00022729"/>
    </source>
</evidence>
<evidence type="ECO:0000256" key="9">
    <source>
        <dbReference type="RuleBase" id="RU361167"/>
    </source>
</evidence>
<evidence type="ECO:0000256" key="1">
    <source>
        <dbReference type="ARBA" id="ARBA00000966"/>
    </source>
</evidence>
<dbReference type="InterPro" id="IPR002037">
    <property type="entry name" value="Glyco_hydro_8"/>
</dbReference>
<evidence type="ECO:0000256" key="4">
    <source>
        <dbReference type="ARBA" id="ARBA00022801"/>
    </source>
</evidence>
<accession>A0A318Q192</accession>
<sequence>MQLISMMTEEKNSPTARGVGRRSFMSVMAAMGGAQMLLSGNASADDAAPDPVMQQWAIFRSKYLRSDGRIIDTGNGGESHSEGQGYGMLFAAEAGDLAAFEAIWVWARTNLQHTDDKLFSWRYLSGHQPPVPDKNNATDGDLLIALALGRAGKRFKRADFVQDAMAIYGDVVNLMTMKVGPYVVLMPGKTGFIKKDSVILNLSYYVMPSLLQAFDLTADPRWRTVMKDGLRLVSAGRFGQWRLPPDWLAVNRTTGALSIASGWPPRFSYDAIRVPLYLYWAHMLAPDVLADFSRFWNNFGASALPGWVDLTTGARSPYNAPPGYLAVAECTGLDSAGELPTLDHAPDYYSAALTLLVYIARAEETIK</sequence>
<proteinExistence type="inferred from homology"/>
<protein>
    <recommendedName>
        <fullName evidence="9">Glucanase</fullName>
        <ecNumber evidence="9">3.2.1.-</ecNumber>
    </recommendedName>
</protein>
<dbReference type="AlphaFoldDB" id="A0A318Q192"/>
<feature type="chain" id="PRO_5016314904" description="Glucanase" evidence="10">
    <location>
        <begin position="45"/>
        <end position="367"/>
    </location>
</feature>
<dbReference type="GO" id="GO:0008810">
    <property type="term" value="F:cellulase activity"/>
    <property type="evidence" value="ECO:0007669"/>
    <property type="project" value="UniProtKB-EC"/>
</dbReference>
<keyword evidence="4 9" id="KW-0378">Hydrolase</keyword>
<keyword evidence="7 9" id="KW-0624">Polysaccharide degradation</keyword>
<comment type="catalytic activity">
    <reaction evidence="1">
        <text>Endohydrolysis of (1-&gt;4)-beta-D-glucosidic linkages in cellulose, lichenin and cereal beta-D-glucans.</text>
        <dbReference type="EC" id="3.2.1.4"/>
    </reaction>
</comment>
<dbReference type="SUPFAM" id="SSF48208">
    <property type="entry name" value="Six-hairpin glycosidases"/>
    <property type="match status" value="1"/>
</dbReference>
<feature type="active site" description="Nucleophile" evidence="8">
    <location>
        <position position="139"/>
    </location>
</feature>
<dbReference type="PRINTS" id="PR00735">
    <property type="entry name" value="GLHYDRLASE8"/>
</dbReference>
<evidence type="ECO:0000256" key="8">
    <source>
        <dbReference type="PROSITE-ProRule" id="PRU10058"/>
    </source>
</evidence>
<evidence type="ECO:0000256" key="5">
    <source>
        <dbReference type="ARBA" id="ARBA00023001"/>
    </source>
</evidence>
<keyword evidence="3 10" id="KW-0732">Signal</keyword>
<dbReference type="InterPro" id="IPR012341">
    <property type="entry name" value="6hp_glycosidase-like_sf"/>
</dbReference>
<keyword evidence="7 9" id="KW-0119">Carbohydrate metabolism</keyword>
<evidence type="ECO:0000256" key="2">
    <source>
        <dbReference type="ARBA" id="ARBA00009209"/>
    </source>
</evidence>
<comment type="similarity">
    <text evidence="2 9">Belongs to the glycosyl hydrolase 8 (cellulase D) family.</text>
</comment>
<comment type="caution">
    <text evidence="11">The sequence shown here is derived from an EMBL/GenBank/DDBJ whole genome shotgun (WGS) entry which is preliminary data.</text>
</comment>
<dbReference type="GO" id="GO:0030245">
    <property type="term" value="P:cellulose catabolic process"/>
    <property type="evidence" value="ECO:0007669"/>
    <property type="project" value="UniProtKB-KW"/>
</dbReference>
<evidence type="ECO:0000313" key="11">
    <source>
        <dbReference type="EMBL" id="PYD64532.1"/>
    </source>
</evidence>
<name>A0A318Q192_9PROT</name>
<dbReference type="EMBL" id="NKUF01000002">
    <property type="protein sequence ID" value="PYD64532.1"/>
    <property type="molecule type" value="Genomic_DNA"/>
</dbReference>
<organism evidence="11 12">
    <name type="scientific">Gluconacetobacter entanii</name>
    <dbReference type="NCBI Taxonomy" id="108528"/>
    <lineage>
        <taxon>Bacteria</taxon>
        <taxon>Pseudomonadati</taxon>
        <taxon>Pseudomonadota</taxon>
        <taxon>Alphaproteobacteria</taxon>
        <taxon>Acetobacterales</taxon>
        <taxon>Acetobacteraceae</taxon>
        <taxon>Gluconacetobacter</taxon>
    </lineage>
</organism>
<dbReference type="Pfam" id="PF01270">
    <property type="entry name" value="Glyco_hydro_8"/>
    <property type="match status" value="1"/>
</dbReference>
<keyword evidence="5" id="KW-0136">Cellulose degradation</keyword>
<dbReference type="PROSITE" id="PS00812">
    <property type="entry name" value="GLYCOSYL_HYDROL_F8"/>
    <property type="match status" value="1"/>
</dbReference>
<evidence type="ECO:0000313" key="12">
    <source>
        <dbReference type="Proteomes" id="UP000248301"/>
    </source>
</evidence>
<reference evidence="11 12" key="1">
    <citation type="submission" date="2017-07" db="EMBL/GenBank/DDBJ databases">
        <title>A draft genome sequence of Gluconacetobacter entanii LTH 4560.</title>
        <authorList>
            <person name="Skraban J."/>
            <person name="Cleenwerck I."/>
            <person name="Vandamme P."/>
            <person name="Trcek J."/>
        </authorList>
    </citation>
    <scope>NUCLEOTIDE SEQUENCE [LARGE SCALE GENOMIC DNA]</scope>
    <source>
        <strain evidence="11 12">LTH 4560</strain>
    </source>
</reference>
<evidence type="ECO:0000256" key="7">
    <source>
        <dbReference type="ARBA" id="ARBA00023326"/>
    </source>
</evidence>
<keyword evidence="6 9" id="KW-0326">Glycosidase</keyword>
<evidence type="ECO:0000256" key="6">
    <source>
        <dbReference type="ARBA" id="ARBA00023295"/>
    </source>
</evidence>
<feature type="signal peptide" evidence="10">
    <location>
        <begin position="1"/>
        <end position="44"/>
    </location>
</feature>
<dbReference type="InterPro" id="IPR008928">
    <property type="entry name" value="6-hairpin_glycosidase_sf"/>
</dbReference>
<evidence type="ECO:0000256" key="10">
    <source>
        <dbReference type="SAM" id="SignalP"/>
    </source>
</evidence>
<dbReference type="Gene3D" id="1.50.10.10">
    <property type="match status" value="1"/>
</dbReference>
<dbReference type="InterPro" id="IPR019834">
    <property type="entry name" value="Glyco_hydro_8_CS"/>
</dbReference>
<gene>
    <name evidence="11" type="ORF">CFR72_01840</name>
</gene>